<sequence>MTNTNDTLTLEQRKTIYRARRGLKELDFYFSPYVKHAYLAADAAEQALFGELIAQEDPDLLDWFLYDAAPPNAEWAALIAKIKRVAASADNHG</sequence>
<evidence type="ECO:0000256" key="5">
    <source>
        <dbReference type="ARBA" id="ARBA00023186"/>
    </source>
</evidence>
<comment type="subcellular location">
    <subcellularLocation>
        <location evidence="1">Cytoplasm</location>
    </subcellularLocation>
</comment>
<reference evidence="6 7" key="1">
    <citation type="submission" date="2016-06" db="EMBL/GenBank/DDBJ databases">
        <title>Draft genome of Moraxella atlantae CCUG 59586.</title>
        <authorList>
            <person name="Salva-Serra F."/>
            <person name="Engstrom-Jakobsson H."/>
            <person name="Thorell K."/>
            <person name="Gonzales-Siles L."/>
            <person name="Karlsson R."/>
            <person name="Boulund F."/>
            <person name="Engstrand L."/>
            <person name="Kristiansson E."/>
            <person name="Moore E."/>
        </authorList>
    </citation>
    <scope>NUCLEOTIDE SEQUENCE [LARGE SCALE GENOMIC DNA]</scope>
    <source>
        <strain evidence="6 7">CCUG 59586</strain>
    </source>
</reference>
<comment type="similarity">
    <text evidence="2">Belongs to the SdhE FAD assembly factor family.</text>
</comment>
<dbReference type="InterPro" id="IPR050531">
    <property type="entry name" value="SdhE_FAD_assembly_factor"/>
</dbReference>
<evidence type="ECO:0000313" key="6">
    <source>
        <dbReference type="EMBL" id="OBX83646.1"/>
    </source>
</evidence>
<evidence type="ECO:0000256" key="4">
    <source>
        <dbReference type="ARBA" id="ARBA00022490"/>
    </source>
</evidence>
<dbReference type="PANTHER" id="PTHR39585:SF1">
    <property type="entry name" value="FAD ASSEMBLY FACTOR SDHE"/>
    <property type="match status" value="1"/>
</dbReference>
<gene>
    <name evidence="6" type="ORF">A9306_05105</name>
</gene>
<dbReference type="GO" id="GO:0005737">
    <property type="term" value="C:cytoplasm"/>
    <property type="evidence" value="ECO:0007669"/>
    <property type="project" value="UniProtKB-SubCell"/>
</dbReference>
<dbReference type="PANTHER" id="PTHR39585">
    <property type="entry name" value="FAD ASSEMBLY FACTOR SDHE"/>
    <property type="match status" value="1"/>
</dbReference>
<keyword evidence="5" id="KW-0143">Chaperone</keyword>
<dbReference type="Gene3D" id="1.10.150.250">
    <property type="entry name" value="Flavinator of succinate dehydrogenase"/>
    <property type="match status" value="1"/>
</dbReference>
<dbReference type="InterPro" id="IPR005631">
    <property type="entry name" value="SDH"/>
</dbReference>
<dbReference type="EMBL" id="LZNA01000017">
    <property type="protein sequence ID" value="OBX83646.1"/>
    <property type="molecule type" value="Genomic_DNA"/>
</dbReference>
<organism evidence="6 7">
    <name type="scientific">Faucicola atlantae</name>
    <dbReference type="NCBI Taxonomy" id="34059"/>
    <lineage>
        <taxon>Bacteria</taxon>
        <taxon>Pseudomonadati</taxon>
        <taxon>Pseudomonadota</taxon>
        <taxon>Gammaproteobacteria</taxon>
        <taxon>Moraxellales</taxon>
        <taxon>Moraxellaceae</taxon>
        <taxon>Faucicola</taxon>
    </lineage>
</organism>
<accession>A0A1B8QJM3</accession>
<evidence type="ECO:0000256" key="2">
    <source>
        <dbReference type="ARBA" id="ARBA00008571"/>
    </source>
</evidence>
<dbReference type="RefSeq" id="WP_067335185.1">
    <property type="nucleotide sequence ID" value="NZ_LZNA01000017.1"/>
</dbReference>
<keyword evidence="7" id="KW-1185">Reference proteome</keyword>
<proteinExistence type="inferred from homology"/>
<evidence type="ECO:0000256" key="3">
    <source>
        <dbReference type="ARBA" id="ARBA00019418"/>
    </source>
</evidence>
<name>A0A1B8QJM3_9GAMM</name>
<evidence type="ECO:0000313" key="7">
    <source>
        <dbReference type="Proteomes" id="UP000092616"/>
    </source>
</evidence>
<dbReference type="SUPFAM" id="SSF109910">
    <property type="entry name" value="YgfY-like"/>
    <property type="match status" value="1"/>
</dbReference>
<dbReference type="Pfam" id="PF03937">
    <property type="entry name" value="Sdh5"/>
    <property type="match status" value="1"/>
</dbReference>
<evidence type="ECO:0000256" key="1">
    <source>
        <dbReference type="ARBA" id="ARBA00004496"/>
    </source>
</evidence>
<keyword evidence="4" id="KW-0963">Cytoplasm</keyword>
<dbReference type="Proteomes" id="UP000092616">
    <property type="component" value="Unassembled WGS sequence"/>
</dbReference>
<dbReference type="InterPro" id="IPR036714">
    <property type="entry name" value="SDH_sf"/>
</dbReference>
<comment type="caution">
    <text evidence="6">The sequence shown here is derived from an EMBL/GenBank/DDBJ whole genome shotgun (WGS) entry which is preliminary data.</text>
</comment>
<protein>
    <recommendedName>
        <fullName evidence="3">FAD assembly factor SdhE</fullName>
    </recommendedName>
</protein>
<dbReference type="AlphaFoldDB" id="A0A1B8QJM3"/>
<dbReference type="GO" id="GO:0006105">
    <property type="term" value="P:succinate metabolic process"/>
    <property type="evidence" value="ECO:0007669"/>
    <property type="project" value="TreeGrafter"/>
</dbReference>